<gene>
    <name evidence="1" type="ORF">J7S20_12350</name>
</gene>
<dbReference type="InterPro" id="IPR001969">
    <property type="entry name" value="Aspartic_peptidase_AS"/>
</dbReference>
<dbReference type="Proteomes" id="UP000676996">
    <property type="component" value="Unassembled WGS sequence"/>
</dbReference>
<dbReference type="AlphaFoldDB" id="A0A8T4IFG7"/>
<accession>A0A8T4IFG7</accession>
<keyword evidence="2" id="KW-1185">Reference proteome</keyword>
<dbReference type="Gene3D" id="2.40.70.10">
    <property type="entry name" value="Acid Proteases"/>
    <property type="match status" value="2"/>
</dbReference>
<dbReference type="RefSeq" id="WP_284054531.1">
    <property type="nucleotide sequence ID" value="NZ_JAGRQC010000003.1"/>
</dbReference>
<evidence type="ECO:0000313" key="1">
    <source>
        <dbReference type="EMBL" id="MBR0553300.1"/>
    </source>
</evidence>
<dbReference type="CDD" id="cd05483">
    <property type="entry name" value="retropepsin_like_bacteria"/>
    <property type="match status" value="1"/>
</dbReference>
<dbReference type="Pfam" id="PF13975">
    <property type="entry name" value="gag-asp_proteas"/>
    <property type="match status" value="1"/>
</dbReference>
<dbReference type="SUPFAM" id="SSF50630">
    <property type="entry name" value="Acid proteases"/>
    <property type="match status" value="2"/>
</dbReference>
<evidence type="ECO:0000313" key="2">
    <source>
        <dbReference type="Proteomes" id="UP000676996"/>
    </source>
</evidence>
<dbReference type="GO" id="GO:0004190">
    <property type="term" value="F:aspartic-type endopeptidase activity"/>
    <property type="evidence" value="ECO:0007669"/>
    <property type="project" value="InterPro"/>
</dbReference>
<organism evidence="1 2">
    <name type="scientific">Stakelama marina</name>
    <dbReference type="NCBI Taxonomy" id="2826939"/>
    <lineage>
        <taxon>Bacteria</taxon>
        <taxon>Pseudomonadati</taxon>
        <taxon>Pseudomonadota</taxon>
        <taxon>Alphaproteobacteria</taxon>
        <taxon>Sphingomonadales</taxon>
        <taxon>Sphingomonadaceae</taxon>
        <taxon>Stakelama</taxon>
    </lineage>
</organism>
<dbReference type="InterPro" id="IPR021109">
    <property type="entry name" value="Peptidase_aspartic_dom_sf"/>
</dbReference>
<dbReference type="GO" id="GO:0006508">
    <property type="term" value="P:proteolysis"/>
    <property type="evidence" value="ECO:0007669"/>
    <property type="project" value="UniProtKB-KW"/>
</dbReference>
<dbReference type="InterPro" id="IPR034122">
    <property type="entry name" value="Retropepsin-like_bacterial"/>
</dbReference>
<dbReference type="EMBL" id="JAGRQC010000003">
    <property type="protein sequence ID" value="MBR0553300.1"/>
    <property type="molecule type" value="Genomic_DNA"/>
</dbReference>
<keyword evidence="1" id="KW-0378">Hydrolase</keyword>
<name>A0A8T4IFG7_9SPHN</name>
<protein>
    <submittedName>
        <fullName evidence="1">Aspartyl protease family protein</fullName>
    </submittedName>
</protein>
<proteinExistence type="predicted"/>
<keyword evidence="1" id="KW-0645">Protease</keyword>
<reference evidence="1" key="1">
    <citation type="submission" date="2021-04" db="EMBL/GenBank/DDBJ databases">
        <title>Ouciella asimina sp. nov., isolated from the surface seawater in the hydrothermal field of Okinawa Trough.</title>
        <authorList>
            <person name="Shuang W."/>
        </authorList>
    </citation>
    <scope>NUCLEOTIDE SEQUENCE</scope>
    <source>
        <strain evidence="1">LXI357</strain>
    </source>
</reference>
<dbReference type="Pfam" id="PF13650">
    <property type="entry name" value="Asp_protease_2"/>
    <property type="match status" value="1"/>
</dbReference>
<comment type="caution">
    <text evidence="1">The sequence shown here is derived from an EMBL/GenBank/DDBJ whole genome shotgun (WGS) entry which is preliminary data.</text>
</comment>
<sequence>MPATHSGDGSASARPSPELRQMLSDAALLTLGENQRRMTVPVSINGEGPYPFVIDTGAERTVISRQLATVLGLKSGPRVTLAAMSGRQVVGTYVVPELSVERLSDFAGLAAPGLDKYDLGAHGLLGLDVLEGHLIRFDFARREMSVRDSPRRRVLRHSSDEIVVTARRYHHRLVLTDAEYRGHAIRVLIDTGSVISVGNPAFQRLVERSRSIANPLTVLSVTGDRVEAQLSLVDGVKIGSVRYKSLPVAFSPQPPFDTFAPGDRPVLILGMDALRIFSQVDIDFTNSRIVFHMPDPDYVPPVWW</sequence>
<dbReference type="PROSITE" id="PS00141">
    <property type="entry name" value="ASP_PROTEASE"/>
    <property type="match status" value="1"/>
</dbReference>